<keyword evidence="5 11" id="KW-0812">Transmembrane</keyword>
<dbReference type="EC" id="3.4.24.-" evidence="11"/>
<comment type="cofactor">
    <cofactor evidence="1 11">
        <name>Zn(2+)</name>
        <dbReference type="ChEBI" id="CHEBI:29105"/>
    </cofactor>
</comment>
<sequence>MILTLLAFIVVLGVVIFVHELGHFIAAKLVGIRVETFSLGFPPKMVSKKIGETEYVIAWIPLGGYVKMSGMVDESMDDKPLTGASWEFMSKNYLQKIFVITAGVMMNFLLGIIVYFLLTWNIGIAEPNNEPVAGYVPDGYPAAEIGIEIGDRIVAVDGDSIITWTDLTDAIHPRADDTISVSWLHEGEIFSATVVPVLGQFMQGDSAIEFGRIGINPQVDFTEVGIFKAFGNGVRLTGFIITESLKVLKMLIFGKANINELAGPIGIAQISGQTIRSGFIDYISLIAQISVSIGLLNILPFPVLDGGHIIFISVEAVIRRQISSKIKLNIQKVGLALILAFFLIVSYNDIIRVLKTIGQ</sequence>
<evidence type="ECO:0000259" key="13">
    <source>
        <dbReference type="Pfam" id="PF17820"/>
    </source>
</evidence>
<dbReference type="PANTHER" id="PTHR42837:SF2">
    <property type="entry name" value="MEMBRANE METALLOPROTEASE ARASP2, CHLOROPLASTIC-RELATED"/>
    <property type="match status" value="1"/>
</dbReference>
<feature type="domain" description="Peptidase M50" evidence="12">
    <location>
        <begin position="7"/>
        <end position="340"/>
    </location>
</feature>
<organism evidence="14 15">
    <name type="scientific">candidate division LCP-89 bacterium B3_LCP</name>
    <dbReference type="NCBI Taxonomy" id="2012998"/>
    <lineage>
        <taxon>Bacteria</taxon>
        <taxon>Pseudomonadati</taxon>
        <taxon>Bacteria division LCP-89</taxon>
    </lineage>
</organism>
<dbReference type="Pfam" id="PF17820">
    <property type="entry name" value="PDZ_6"/>
    <property type="match status" value="1"/>
</dbReference>
<comment type="subcellular location">
    <subcellularLocation>
        <location evidence="2">Membrane</location>
        <topology evidence="2">Multi-pass membrane protein</topology>
    </subcellularLocation>
</comment>
<dbReference type="Proteomes" id="UP000319619">
    <property type="component" value="Unassembled WGS sequence"/>
</dbReference>
<dbReference type="EMBL" id="NJBN01000007">
    <property type="protein sequence ID" value="TKJ39802.1"/>
    <property type="molecule type" value="Genomic_DNA"/>
</dbReference>
<accession>A0A532UY21</accession>
<dbReference type="InterPro" id="IPR041489">
    <property type="entry name" value="PDZ_6"/>
</dbReference>
<keyword evidence="8 11" id="KW-1133">Transmembrane helix</keyword>
<name>A0A532UY21_UNCL8</name>
<keyword evidence="9 11" id="KW-0482">Metalloprotease</keyword>
<evidence type="ECO:0000259" key="12">
    <source>
        <dbReference type="Pfam" id="PF02163"/>
    </source>
</evidence>
<dbReference type="InterPro" id="IPR036034">
    <property type="entry name" value="PDZ_sf"/>
</dbReference>
<dbReference type="CDD" id="cd23081">
    <property type="entry name" value="cpPDZ_EcRseP-like"/>
    <property type="match status" value="1"/>
</dbReference>
<dbReference type="NCBIfam" id="TIGR00054">
    <property type="entry name" value="RIP metalloprotease RseP"/>
    <property type="match status" value="1"/>
</dbReference>
<dbReference type="InterPro" id="IPR004387">
    <property type="entry name" value="Pept_M50_Zn"/>
</dbReference>
<keyword evidence="10 11" id="KW-0472">Membrane</keyword>
<dbReference type="InterPro" id="IPR008915">
    <property type="entry name" value="Peptidase_M50"/>
</dbReference>
<proteinExistence type="inferred from homology"/>
<keyword evidence="11" id="KW-0479">Metal-binding</keyword>
<evidence type="ECO:0000313" key="15">
    <source>
        <dbReference type="Proteomes" id="UP000319619"/>
    </source>
</evidence>
<feature type="domain" description="PDZ" evidence="13">
    <location>
        <begin position="138"/>
        <end position="170"/>
    </location>
</feature>
<evidence type="ECO:0000256" key="4">
    <source>
        <dbReference type="ARBA" id="ARBA00022670"/>
    </source>
</evidence>
<dbReference type="Gene3D" id="2.30.42.10">
    <property type="match status" value="1"/>
</dbReference>
<dbReference type="GO" id="GO:0016020">
    <property type="term" value="C:membrane"/>
    <property type="evidence" value="ECO:0007669"/>
    <property type="project" value="UniProtKB-SubCell"/>
</dbReference>
<evidence type="ECO:0000256" key="10">
    <source>
        <dbReference type="ARBA" id="ARBA00023136"/>
    </source>
</evidence>
<evidence type="ECO:0000313" key="14">
    <source>
        <dbReference type="EMBL" id="TKJ39802.1"/>
    </source>
</evidence>
<dbReference type="GO" id="GO:0046872">
    <property type="term" value="F:metal ion binding"/>
    <property type="evidence" value="ECO:0007669"/>
    <property type="project" value="UniProtKB-KW"/>
</dbReference>
<dbReference type="GO" id="GO:0006508">
    <property type="term" value="P:proteolysis"/>
    <property type="evidence" value="ECO:0007669"/>
    <property type="project" value="UniProtKB-KW"/>
</dbReference>
<evidence type="ECO:0000256" key="6">
    <source>
        <dbReference type="ARBA" id="ARBA00022801"/>
    </source>
</evidence>
<keyword evidence="6 11" id="KW-0378">Hydrolase</keyword>
<feature type="transmembrane region" description="Helical" evidence="11">
    <location>
        <begin position="97"/>
        <end position="118"/>
    </location>
</feature>
<dbReference type="Pfam" id="PF02163">
    <property type="entry name" value="Peptidase_M50"/>
    <property type="match status" value="1"/>
</dbReference>
<evidence type="ECO:0000256" key="1">
    <source>
        <dbReference type="ARBA" id="ARBA00001947"/>
    </source>
</evidence>
<comment type="caution">
    <text evidence="14">The sequence shown here is derived from an EMBL/GenBank/DDBJ whole genome shotgun (WGS) entry which is preliminary data.</text>
</comment>
<reference evidence="14 15" key="1">
    <citation type="submission" date="2017-06" db="EMBL/GenBank/DDBJ databases">
        <title>Novel microbial phyla capable of carbon fixation and sulfur reduction in deep-sea sediments.</title>
        <authorList>
            <person name="Huang J."/>
            <person name="Baker B."/>
            <person name="Wang Y."/>
        </authorList>
    </citation>
    <scope>NUCLEOTIDE SEQUENCE [LARGE SCALE GENOMIC DNA]</scope>
    <source>
        <strain evidence="14">B3_LCP</strain>
    </source>
</reference>
<protein>
    <recommendedName>
        <fullName evidence="11">Zinc metalloprotease</fullName>
        <ecNumber evidence="11">3.4.24.-</ecNumber>
    </recommendedName>
</protein>
<feature type="transmembrane region" description="Helical" evidence="11">
    <location>
        <begin position="333"/>
        <end position="354"/>
    </location>
</feature>
<dbReference type="GO" id="GO:0004222">
    <property type="term" value="F:metalloendopeptidase activity"/>
    <property type="evidence" value="ECO:0007669"/>
    <property type="project" value="InterPro"/>
</dbReference>
<dbReference type="CDD" id="cd06163">
    <property type="entry name" value="S2P-M50_PDZ_RseP-like"/>
    <property type="match status" value="1"/>
</dbReference>
<feature type="transmembrane region" description="Helical" evidence="11">
    <location>
        <begin position="279"/>
        <end position="299"/>
    </location>
</feature>
<evidence type="ECO:0000256" key="5">
    <source>
        <dbReference type="ARBA" id="ARBA00022692"/>
    </source>
</evidence>
<evidence type="ECO:0000256" key="7">
    <source>
        <dbReference type="ARBA" id="ARBA00022833"/>
    </source>
</evidence>
<evidence type="ECO:0000256" key="8">
    <source>
        <dbReference type="ARBA" id="ARBA00022989"/>
    </source>
</evidence>
<keyword evidence="4 14" id="KW-0645">Protease</keyword>
<evidence type="ECO:0000256" key="11">
    <source>
        <dbReference type="RuleBase" id="RU362031"/>
    </source>
</evidence>
<dbReference type="PANTHER" id="PTHR42837">
    <property type="entry name" value="REGULATOR OF SIGMA-E PROTEASE RSEP"/>
    <property type="match status" value="1"/>
</dbReference>
<dbReference type="SUPFAM" id="SSF50156">
    <property type="entry name" value="PDZ domain-like"/>
    <property type="match status" value="1"/>
</dbReference>
<gene>
    <name evidence="14" type="primary">rseP</name>
    <name evidence="14" type="ORF">CEE37_11030</name>
</gene>
<comment type="similarity">
    <text evidence="3 11">Belongs to the peptidase M50B family.</text>
</comment>
<evidence type="ECO:0000256" key="3">
    <source>
        <dbReference type="ARBA" id="ARBA00007931"/>
    </source>
</evidence>
<keyword evidence="7 11" id="KW-0862">Zinc</keyword>
<dbReference type="AlphaFoldDB" id="A0A532UY21"/>
<evidence type="ECO:0000256" key="2">
    <source>
        <dbReference type="ARBA" id="ARBA00004141"/>
    </source>
</evidence>
<evidence type="ECO:0000256" key="9">
    <source>
        <dbReference type="ARBA" id="ARBA00023049"/>
    </source>
</evidence>